<dbReference type="GO" id="GO:0006954">
    <property type="term" value="P:inflammatory response"/>
    <property type="evidence" value="ECO:0000318"/>
    <property type="project" value="GO_Central"/>
</dbReference>
<keyword evidence="7" id="KW-1185">Reference proteome</keyword>
<dbReference type="OMA" id="ICDTADK"/>
<evidence type="ECO:0000313" key="6">
    <source>
        <dbReference type="Ensembl" id="ENSOANP00000016713.2"/>
    </source>
</evidence>
<dbReference type="InterPro" id="IPR008996">
    <property type="entry name" value="IL1/FGF"/>
</dbReference>
<dbReference type="AlphaFoldDB" id="F6U6W7"/>
<dbReference type="Ensembl" id="ENSOANT00000016716.2">
    <property type="protein sequence ID" value="ENSOANP00000016713.2"/>
    <property type="gene ID" value="ENSOANG00000010547.2"/>
</dbReference>
<organism evidence="6 7">
    <name type="scientific">Ornithorhynchus anatinus</name>
    <name type="common">Duckbill platypus</name>
    <dbReference type="NCBI Taxonomy" id="9258"/>
    <lineage>
        <taxon>Eukaryota</taxon>
        <taxon>Metazoa</taxon>
        <taxon>Chordata</taxon>
        <taxon>Craniata</taxon>
        <taxon>Vertebrata</taxon>
        <taxon>Euteleostomi</taxon>
        <taxon>Mammalia</taxon>
        <taxon>Monotremata</taxon>
        <taxon>Ornithorhynchidae</taxon>
        <taxon>Ornithorhynchus</taxon>
    </lineage>
</organism>
<reference evidence="6 7" key="1">
    <citation type="journal article" date="2008" name="Nature">
        <title>Genome analysis of the platypus reveals unique signatures of evolution.</title>
        <authorList>
            <person name="Warren W.C."/>
            <person name="Hillier L.W."/>
            <person name="Marshall Graves J.A."/>
            <person name="Birney E."/>
            <person name="Ponting C.P."/>
            <person name="Grutzner F."/>
            <person name="Belov K."/>
            <person name="Miller W."/>
            <person name="Clarke L."/>
            <person name="Chinwalla A.T."/>
            <person name="Yang S.P."/>
            <person name="Heger A."/>
            <person name="Locke D.P."/>
            <person name="Miethke P."/>
            <person name="Waters P.D."/>
            <person name="Veyrunes F."/>
            <person name="Fulton L."/>
            <person name="Fulton B."/>
            <person name="Graves T."/>
            <person name="Wallis J."/>
            <person name="Puente X.S."/>
            <person name="Lopez-Otin C."/>
            <person name="Ordonez G.R."/>
            <person name="Eichler E.E."/>
            <person name="Chen L."/>
            <person name="Cheng Z."/>
            <person name="Deakin J.E."/>
            <person name="Alsop A."/>
            <person name="Thompson K."/>
            <person name="Kirby P."/>
            <person name="Papenfuss A.T."/>
            <person name="Wakefield M.J."/>
            <person name="Olender T."/>
            <person name="Lancet D."/>
            <person name="Huttley G.A."/>
            <person name="Smit A.F."/>
            <person name="Pask A."/>
            <person name="Temple-Smith P."/>
            <person name="Batzer M.A."/>
            <person name="Walker J.A."/>
            <person name="Konkel M.K."/>
            <person name="Harris R.S."/>
            <person name="Whittington C.M."/>
            <person name="Wong E.S."/>
            <person name="Gemmell N.J."/>
            <person name="Buschiazzo E."/>
            <person name="Vargas Jentzsch I.M."/>
            <person name="Merkel A."/>
            <person name="Schmitz J."/>
            <person name="Zemann A."/>
            <person name="Churakov G."/>
            <person name="Kriegs J.O."/>
            <person name="Brosius J."/>
            <person name="Murchison E.P."/>
            <person name="Sachidanandam R."/>
            <person name="Smith C."/>
            <person name="Hannon G.J."/>
            <person name="Tsend-Ayush E."/>
            <person name="McMillan D."/>
            <person name="Attenborough R."/>
            <person name="Rens W."/>
            <person name="Ferguson-Smith M."/>
            <person name="Lefevre C.M."/>
            <person name="Sharp J.A."/>
            <person name="Nicholas K.R."/>
            <person name="Ray D.A."/>
            <person name="Kube M."/>
            <person name="Reinhardt R."/>
            <person name="Pringle T.H."/>
            <person name="Taylor J."/>
            <person name="Jones R.C."/>
            <person name="Nixon B."/>
            <person name="Dacheux J.L."/>
            <person name="Niwa H."/>
            <person name="Sekita Y."/>
            <person name="Huang X."/>
            <person name="Stark A."/>
            <person name="Kheradpour P."/>
            <person name="Kellis M."/>
            <person name="Flicek P."/>
            <person name="Chen Y."/>
            <person name="Webber C."/>
            <person name="Hardison R."/>
            <person name="Nelson J."/>
            <person name="Hallsworth-Pepin K."/>
            <person name="Delehaunty K."/>
            <person name="Markovic C."/>
            <person name="Minx P."/>
            <person name="Feng Y."/>
            <person name="Kremitzki C."/>
            <person name="Mitreva M."/>
            <person name="Glasscock J."/>
            <person name="Wylie T."/>
            <person name="Wohldmann P."/>
            <person name="Thiru P."/>
            <person name="Nhan M.N."/>
            <person name="Pohl C.S."/>
            <person name="Smith S.M."/>
            <person name="Hou S."/>
            <person name="Nefedov M."/>
            <person name="de Jong P.J."/>
            <person name="Renfree M.B."/>
            <person name="Mardis E.R."/>
            <person name="Wilson R.K."/>
        </authorList>
    </citation>
    <scope>NUCLEOTIDE SEQUENCE [LARGE SCALE GENOMIC DNA]</scope>
    <source>
        <strain evidence="6 7">Glennie</strain>
    </source>
</reference>
<dbReference type="PRINTS" id="PR01360">
    <property type="entry name" value="INTRLEUKIN1X"/>
</dbReference>
<evidence type="ECO:0000256" key="4">
    <source>
        <dbReference type="ARBA" id="ARBA00023157"/>
    </source>
</evidence>
<evidence type="ECO:0000256" key="3">
    <source>
        <dbReference type="ARBA" id="ARBA00022525"/>
    </source>
</evidence>
<dbReference type="PANTHER" id="PTHR10078:SF27">
    <property type="entry name" value="INTERLEUKIN-36 GAMMA"/>
    <property type="match status" value="1"/>
</dbReference>
<dbReference type="GeneTree" id="ENSGT00950000182943"/>
<dbReference type="PROSITE" id="PS00253">
    <property type="entry name" value="INTERLEUKIN_1"/>
    <property type="match status" value="1"/>
</dbReference>
<dbReference type="PANTHER" id="PTHR10078">
    <property type="entry name" value="INTERLEUKIN-1 FAMILY MEMBER"/>
    <property type="match status" value="1"/>
</dbReference>
<reference evidence="6" key="2">
    <citation type="submission" date="2025-08" db="UniProtKB">
        <authorList>
            <consortium name="Ensembl"/>
        </authorList>
    </citation>
    <scope>IDENTIFICATION</scope>
    <source>
        <strain evidence="6">Glennie</strain>
    </source>
</reference>
<protein>
    <recommendedName>
        <fullName evidence="5">Interleukin-1</fullName>
    </recommendedName>
</protein>
<dbReference type="FunFam" id="2.80.10.50:FF:000013">
    <property type="entry name" value="Interleukin-1"/>
    <property type="match status" value="1"/>
</dbReference>
<evidence type="ECO:0000256" key="1">
    <source>
        <dbReference type="ARBA" id="ARBA00004613"/>
    </source>
</evidence>
<proteinExistence type="inferred from homology"/>
<dbReference type="HOGENOM" id="CLU_095373_1_0_1"/>
<dbReference type="GO" id="GO:0071222">
    <property type="term" value="P:cellular response to lipopolysaccharide"/>
    <property type="evidence" value="ECO:0000318"/>
    <property type="project" value="GO_Central"/>
</dbReference>
<evidence type="ECO:0000256" key="5">
    <source>
        <dbReference type="RuleBase" id="RU003753"/>
    </source>
</evidence>
<dbReference type="Gene3D" id="2.80.10.50">
    <property type="match status" value="1"/>
</dbReference>
<dbReference type="PRINTS" id="PR00264">
    <property type="entry name" value="INTERLEUKIN1"/>
</dbReference>
<dbReference type="Pfam" id="PF00340">
    <property type="entry name" value="IL1"/>
    <property type="match status" value="1"/>
</dbReference>
<keyword evidence="4" id="KW-1015">Disulfide bond</keyword>
<name>F6U6W7_ORNAN</name>
<dbReference type="GO" id="GO:0005125">
    <property type="term" value="F:cytokine activity"/>
    <property type="evidence" value="ECO:0000318"/>
    <property type="project" value="GO_Central"/>
</dbReference>
<dbReference type="SMART" id="SM00125">
    <property type="entry name" value="IL1"/>
    <property type="match status" value="1"/>
</dbReference>
<evidence type="ECO:0000313" key="7">
    <source>
        <dbReference type="Proteomes" id="UP000002279"/>
    </source>
</evidence>
<keyword evidence="3 5" id="KW-0964">Secreted</keyword>
<dbReference type="Proteomes" id="UP000002279">
    <property type="component" value="Chromosome 11"/>
</dbReference>
<dbReference type="GO" id="GO:0005615">
    <property type="term" value="C:extracellular space"/>
    <property type="evidence" value="ECO:0000318"/>
    <property type="project" value="GO_Central"/>
</dbReference>
<dbReference type="InParanoid" id="F6U6W7"/>
<comment type="subcellular location">
    <subcellularLocation>
        <location evidence="1 5">Secreted</location>
    </subcellularLocation>
</comment>
<evidence type="ECO:0000256" key="2">
    <source>
        <dbReference type="ARBA" id="ARBA00010448"/>
    </source>
</evidence>
<dbReference type="GO" id="GO:0006955">
    <property type="term" value="P:immune response"/>
    <property type="evidence" value="ECO:0000318"/>
    <property type="project" value="GO_Central"/>
</dbReference>
<dbReference type="eggNOG" id="ENOG502STX9">
    <property type="taxonomic scope" value="Eukaryota"/>
</dbReference>
<reference evidence="6" key="3">
    <citation type="submission" date="2025-09" db="UniProtKB">
        <authorList>
            <consortium name="Ensembl"/>
        </authorList>
    </citation>
    <scope>IDENTIFICATION</scope>
    <source>
        <strain evidence="6">Glennie</strain>
    </source>
</reference>
<dbReference type="SUPFAM" id="SSF50353">
    <property type="entry name" value="Cytokine"/>
    <property type="match status" value="1"/>
</dbReference>
<dbReference type="InterPro" id="IPR020877">
    <property type="entry name" value="IL-1_CS"/>
</dbReference>
<sequence length="190" mass="20948">MSAVLVTVPYGLVSAHDLPLCAQTEIPSLAPVLYLSDILDLGDKSKISNKTICDTADKYWMLVDKTITAVPKSPNTKLSSFKLMPNRQLSSGEKKSPVYIGIEDGNLCLCCEGSADQPTLQVEEKDIQDLYNNGDKTMRFSFYQNTSGSNTFNFESAAHPGWFICTSPHPQEPVGLTNKLGETFITDFHF</sequence>
<dbReference type="STRING" id="9258.ENSOANP00000016713"/>
<gene>
    <name evidence="6" type="primary">LOC100092652</name>
</gene>
<dbReference type="InterPro" id="IPR000975">
    <property type="entry name" value="IL-1_fam"/>
</dbReference>
<dbReference type="GO" id="GO:0005149">
    <property type="term" value="F:interleukin-1 receptor binding"/>
    <property type="evidence" value="ECO:0007669"/>
    <property type="project" value="UniProtKB-UniRule"/>
</dbReference>
<dbReference type="GO" id="GO:0019221">
    <property type="term" value="P:cytokine-mediated signaling pathway"/>
    <property type="evidence" value="ECO:0000318"/>
    <property type="project" value="GO_Central"/>
</dbReference>
<dbReference type="CDD" id="cd00100">
    <property type="entry name" value="beta-trefoil_IL1"/>
    <property type="match status" value="1"/>
</dbReference>
<dbReference type="FunCoup" id="F6U6W7">
    <property type="interactions" value="307"/>
</dbReference>
<accession>F6U6W7</accession>
<dbReference type="InterPro" id="IPR003297">
    <property type="entry name" value="IL-1RA/IL-36"/>
</dbReference>
<comment type="similarity">
    <text evidence="2 5">Belongs to the IL-1 family.</text>
</comment>